<reference evidence="2 3" key="1">
    <citation type="submission" date="2020-08" db="EMBL/GenBank/DDBJ databases">
        <title>Genomic Encyclopedia of Type Strains, Phase IV (KMG-V): Genome sequencing to study the core and pangenomes of soil and plant-associated prokaryotes.</title>
        <authorList>
            <person name="Whitman W."/>
        </authorList>
    </citation>
    <scope>NUCLEOTIDE SEQUENCE [LARGE SCALE GENOMIC DNA]</scope>
    <source>
        <strain evidence="2 3">M2T3</strain>
    </source>
</reference>
<organism evidence="2 3">
    <name type="scientific">Pedobacter cryoconitis</name>
    <dbReference type="NCBI Taxonomy" id="188932"/>
    <lineage>
        <taxon>Bacteria</taxon>
        <taxon>Pseudomonadati</taxon>
        <taxon>Bacteroidota</taxon>
        <taxon>Sphingobacteriia</taxon>
        <taxon>Sphingobacteriales</taxon>
        <taxon>Sphingobacteriaceae</taxon>
        <taxon>Pedobacter</taxon>
    </lineage>
</organism>
<gene>
    <name evidence="2" type="ORF">HDF25_001397</name>
</gene>
<evidence type="ECO:0000256" key="1">
    <source>
        <dbReference type="SAM" id="MobiDB-lite"/>
    </source>
</evidence>
<dbReference type="RefSeq" id="WP_184623991.1">
    <property type="nucleotide sequence ID" value="NZ_JACHCC010000003.1"/>
</dbReference>
<accession>A0A7X0J411</accession>
<dbReference type="EMBL" id="JACHCC010000003">
    <property type="protein sequence ID" value="MBB6499256.1"/>
    <property type="molecule type" value="Genomic_DNA"/>
</dbReference>
<sequence>MSFLSLRHMIKYSRYTLLLLLFVSADFPVQAQFKGLLKKATDKIMKMQSPKTSPDSSSNTMENNGPSPAENQDAPVNKAVQPAFPKTGKTVNAVGITYSVDLLANSSALLQKPVIIKGLKIAKSQGITGTDREILKRVLEDPQLFGQIGAQLSNDPANAAGLNEVLDILRPAQTFGPLAGDFHYYITNNYIRAELADSPNSIGKKLFDNLGGVITIVDLRAKKSYAISNYLNIVPAAVVEQLENFQYAFGLADYYKKILNQTDIHPSLIGPKLFGKYQASGVRLELPVKPGIGKDGKPDDSMLYLHCVFNGKWEDLENKNYNPKYKLYLEMYYSHELDKLIPPAITQGKGLLGINGFFVGYTLKDENGRQVSYGIKSIDPSTAVDEGLLTLPAGYPEMTHEELETRILKKLGLKH</sequence>
<evidence type="ECO:0000313" key="3">
    <source>
        <dbReference type="Proteomes" id="UP000521017"/>
    </source>
</evidence>
<proteinExistence type="predicted"/>
<feature type="compositionally biased region" description="Polar residues" evidence="1">
    <location>
        <begin position="49"/>
        <end position="70"/>
    </location>
</feature>
<dbReference type="Proteomes" id="UP000521017">
    <property type="component" value="Unassembled WGS sequence"/>
</dbReference>
<protein>
    <submittedName>
        <fullName evidence="2">Uncharacterized protein</fullName>
    </submittedName>
</protein>
<name>A0A7X0J411_9SPHI</name>
<evidence type="ECO:0000313" key="2">
    <source>
        <dbReference type="EMBL" id="MBB6499256.1"/>
    </source>
</evidence>
<feature type="region of interest" description="Disordered" evidence="1">
    <location>
        <begin position="45"/>
        <end position="76"/>
    </location>
</feature>
<dbReference type="AlphaFoldDB" id="A0A7X0J411"/>
<comment type="caution">
    <text evidence="2">The sequence shown here is derived from an EMBL/GenBank/DDBJ whole genome shotgun (WGS) entry which is preliminary data.</text>
</comment>